<feature type="compositionally biased region" description="Low complexity" evidence="1">
    <location>
        <begin position="26"/>
        <end position="65"/>
    </location>
</feature>
<evidence type="ECO:0000313" key="3">
    <source>
        <dbReference type="EMBL" id="RDE71849.1"/>
    </source>
</evidence>
<accession>A0A369YGT8</accession>
<feature type="region of interest" description="Disordered" evidence="1">
    <location>
        <begin position="24"/>
        <end position="70"/>
    </location>
</feature>
<protein>
    <recommendedName>
        <fullName evidence="5">Lipoprotein HlpB</fullName>
    </recommendedName>
</protein>
<feature type="chain" id="PRO_5016737132" description="Lipoprotein HlpB" evidence="2">
    <location>
        <begin position="20"/>
        <end position="201"/>
    </location>
</feature>
<organism evidence="3 4">
    <name type="scientific">Haemophilus sputorum</name>
    <dbReference type="NCBI Taxonomy" id="1078480"/>
    <lineage>
        <taxon>Bacteria</taxon>
        <taxon>Pseudomonadati</taxon>
        <taxon>Pseudomonadota</taxon>
        <taxon>Gammaproteobacteria</taxon>
        <taxon>Pasteurellales</taxon>
        <taxon>Pasteurellaceae</taxon>
        <taxon>Haemophilus</taxon>
    </lineage>
</organism>
<dbReference type="EMBL" id="QEPN01000004">
    <property type="protein sequence ID" value="RDE71849.1"/>
    <property type="molecule type" value="Genomic_DNA"/>
</dbReference>
<dbReference type="RefSeq" id="WP_111402915.1">
    <property type="nucleotide sequence ID" value="NZ_QEPN01000004.1"/>
</dbReference>
<proteinExistence type="predicted"/>
<dbReference type="AlphaFoldDB" id="A0A369YGT8"/>
<gene>
    <name evidence="3" type="ORF">DPV93_05850</name>
</gene>
<comment type="caution">
    <text evidence="3">The sequence shown here is derived from an EMBL/GenBank/DDBJ whole genome shotgun (WGS) entry which is preliminary data.</text>
</comment>
<reference evidence="3 4" key="1">
    <citation type="submission" date="2018-05" db="EMBL/GenBank/DDBJ databases">
        <title>Draft Genome Sequences for a Diverse set of 7 Haemophilus Species.</title>
        <authorList>
            <person name="Nichols M."/>
            <person name="Topaz N."/>
            <person name="Wang X."/>
            <person name="Wang X."/>
            <person name="Boxrud D."/>
        </authorList>
    </citation>
    <scope>NUCLEOTIDE SEQUENCE [LARGE SCALE GENOMIC DNA]</scope>
    <source>
        <strain evidence="3 4">C2002001239</strain>
    </source>
</reference>
<name>A0A369YGT8_9PAST</name>
<dbReference type="PROSITE" id="PS51257">
    <property type="entry name" value="PROKAR_LIPOPROTEIN"/>
    <property type="match status" value="1"/>
</dbReference>
<feature type="signal peptide" evidence="2">
    <location>
        <begin position="1"/>
        <end position="19"/>
    </location>
</feature>
<evidence type="ECO:0008006" key="5">
    <source>
        <dbReference type="Google" id="ProtNLM"/>
    </source>
</evidence>
<evidence type="ECO:0000256" key="1">
    <source>
        <dbReference type="SAM" id="MobiDB-lite"/>
    </source>
</evidence>
<sequence>MTKFTKISATALFALFLTACDKPANKPAETAAPEKTPAAATQEKAAAPATEAAKPATEAAKPAAADEMTQGKADLEKVLAWDSQNQGQMVKLQQELQAKAASGDPKQIEEAVKGFTAYIDDTIKSLDSLDIKNTQVVDFRTLAKDVLGLSRDVMVDSLKIASNPQDADLQKGLQTKVQDLMQKSQNLLNSQNELKTKFGIK</sequence>
<dbReference type="STRING" id="1035839.GCA_000238795_00929"/>
<evidence type="ECO:0000313" key="4">
    <source>
        <dbReference type="Proteomes" id="UP000253872"/>
    </source>
</evidence>
<dbReference type="Proteomes" id="UP000253872">
    <property type="component" value="Unassembled WGS sequence"/>
</dbReference>
<keyword evidence="2" id="KW-0732">Signal</keyword>
<evidence type="ECO:0000256" key="2">
    <source>
        <dbReference type="SAM" id="SignalP"/>
    </source>
</evidence>